<sequence length="303" mass="32529">MKILVLGGTGLIGGHAALHLANLGHTVTLAARKPAAVTAGSPLSKLPFIPIDYLAESDDQALTGFDAMVFAAGNDIRHVPPGTDESAHWQRANVEGVPRYFERARKAGIRRAVYIGSFYPQAQPDLVEKISYVRGRKLACDGARAQASDRFHVCSVNAPFVVGHIPGLAVPALAAHAAYALGRIPQVPAFAMPGGVNFISTTSLSEAVASALFHGENGKAYLVGDENLSFQDYFGEFFRAAGRSGQLEVIDREHPMLPDMVLYAGRGGTIYYEPDAAETKLLGYRRNDVKRTLREIVEGAGNR</sequence>
<dbReference type="SUPFAM" id="SSF51735">
    <property type="entry name" value="NAD(P)-binding Rossmann-fold domains"/>
    <property type="match status" value="1"/>
</dbReference>
<keyword evidence="3" id="KW-1185">Reference proteome</keyword>
<protein>
    <submittedName>
        <fullName evidence="2">Nucleoside-diphosphate sugar epimerase</fullName>
    </submittedName>
</protein>
<evidence type="ECO:0000259" key="1">
    <source>
        <dbReference type="Pfam" id="PF01370"/>
    </source>
</evidence>
<dbReference type="InterPro" id="IPR036291">
    <property type="entry name" value="NAD(P)-bd_dom_sf"/>
</dbReference>
<proteinExistence type="predicted"/>
<evidence type="ECO:0000313" key="3">
    <source>
        <dbReference type="Proteomes" id="UP000238220"/>
    </source>
</evidence>
<evidence type="ECO:0000313" key="2">
    <source>
        <dbReference type="EMBL" id="PPE73681.1"/>
    </source>
</evidence>
<dbReference type="InterPro" id="IPR001509">
    <property type="entry name" value="Epimerase_deHydtase"/>
</dbReference>
<dbReference type="PANTHER" id="PTHR48079">
    <property type="entry name" value="PROTEIN YEEZ"/>
    <property type="match status" value="1"/>
</dbReference>
<accession>A0A2S5TFB3</accession>
<dbReference type="OrthoDB" id="5723970at2"/>
<dbReference type="GO" id="GO:0004029">
    <property type="term" value="F:aldehyde dehydrogenase (NAD+) activity"/>
    <property type="evidence" value="ECO:0007669"/>
    <property type="project" value="TreeGrafter"/>
</dbReference>
<dbReference type="Pfam" id="PF01370">
    <property type="entry name" value="Epimerase"/>
    <property type="match status" value="1"/>
</dbReference>
<dbReference type="PANTHER" id="PTHR48079:SF6">
    <property type="entry name" value="NAD(P)-BINDING DOMAIN-CONTAINING PROTEIN-RELATED"/>
    <property type="match status" value="1"/>
</dbReference>
<dbReference type="Proteomes" id="UP000238220">
    <property type="component" value="Unassembled WGS sequence"/>
</dbReference>
<name>A0A2S5TFB3_9GAMM</name>
<organism evidence="2 3">
    <name type="scientific">Solimonas fluminis</name>
    <dbReference type="NCBI Taxonomy" id="2086571"/>
    <lineage>
        <taxon>Bacteria</taxon>
        <taxon>Pseudomonadati</taxon>
        <taxon>Pseudomonadota</taxon>
        <taxon>Gammaproteobacteria</taxon>
        <taxon>Nevskiales</taxon>
        <taxon>Nevskiaceae</taxon>
        <taxon>Solimonas</taxon>
    </lineage>
</organism>
<dbReference type="Gene3D" id="3.40.50.720">
    <property type="entry name" value="NAD(P)-binding Rossmann-like Domain"/>
    <property type="match status" value="1"/>
</dbReference>
<feature type="domain" description="NAD-dependent epimerase/dehydratase" evidence="1">
    <location>
        <begin position="3"/>
        <end position="125"/>
    </location>
</feature>
<dbReference type="InterPro" id="IPR051783">
    <property type="entry name" value="NAD(P)-dependent_oxidoreduct"/>
</dbReference>
<dbReference type="AlphaFoldDB" id="A0A2S5TFB3"/>
<comment type="caution">
    <text evidence="2">The sequence shown here is derived from an EMBL/GenBank/DDBJ whole genome shotgun (WGS) entry which is preliminary data.</text>
</comment>
<reference evidence="2 3" key="1">
    <citation type="submission" date="2018-02" db="EMBL/GenBank/DDBJ databases">
        <title>Genome sequencing of Solimonas sp. HR-BB.</title>
        <authorList>
            <person name="Lee Y."/>
            <person name="Jeon C.O."/>
        </authorList>
    </citation>
    <scope>NUCLEOTIDE SEQUENCE [LARGE SCALE GENOMIC DNA]</scope>
    <source>
        <strain evidence="2 3">HR-BB</strain>
    </source>
</reference>
<dbReference type="EMBL" id="PSNW01000006">
    <property type="protein sequence ID" value="PPE73681.1"/>
    <property type="molecule type" value="Genomic_DNA"/>
</dbReference>
<dbReference type="GO" id="GO:0005737">
    <property type="term" value="C:cytoplasm"/>
    <property type="evidence" value="ECO:0007669"/>
    <property type="project" value="TreeGrafter"/>
</dbReference>
<dbReference type="RefSeq" id="WP_104230742.1">
    <property type="nucleotide sequence ID" value="NZ_PSNW01000006.1"/>
</dbReference>
<gene>
    <name evidence="2" type="ORF">C3942_12875</name>
</gene>